<dbReference type="KEGG" id="tpro:Ga0080559_TMP2464"/>
<dbReference type="EMBL" id="CP014796">
    <property type="protein sequence ID" value="APX23260.1"/>
    <property type="molecule type" value="Genomic_DNA"/>
</dbReference>
<dbReference type="GO" id="GO:0006749">
    <property type="term" value="P:glutathione metabolic process"/>
    <property type="evidence" value="ECO:0007669"/>
    <property type="project" value="TreeGrafter"/>
</dbReference>
<dbReference type="Pfam" id="PF13409">
    <property type="entry name" value="GST_N_2"/>
    <property type="match status" value="1"/>
</dbReference>
<protein>
    <submittedName>
        <fullName evidence="2">Glutathione S-transferase</fullName>
        <ecNumber evidence="2">2.5.1.18</ecNumber>
    </submittedName>
</protein>
<dbReference type="GO" id="GO:0006559">
    <property type="term" value="P:L-phenylalanine catabolic process"/>
    <property type="evidence" value="ECO:0007669"/>
    <property type="project" value="TreeGrafter"/>
</dbReference>
<dbReference type="PANTHER" id="PTHR42673:SF4">
    <property type="entry name" value="MALEYLACETOACETATE ISOMERASE"/>
    <property type="match status" value="1"/>
</dbReference>
<keyword evidence="3" id="KW-1185">Reference proteome</keyword>
<evidence type="ECO:0000313" key="2">
    <source>
        <dbReference type="EMBL" id="APX23260.1"/>
    </source>
</evidence>
<dbReference type="InterPro" id="IPR036249">
    <property type="entry name" value="Thioredoxin-like_sf"/>
</dbReference>
<organism evidence="2 3">
    <name type="scientific">Salipiger profundus</name>
    <dbReference type="NCBI Taxonomy" id="1229727"/>
    <lineage>
        <taxon>Bacteria</taxon>
        <taxon>Pseudomonadati</taxon>
        <taxon>Pseudomonadota</taxon>
        <taxon>Alphaproteobacteria</taxon>
        <taxon>Rhodobacterales</taxon>
        <taxon>Roseobacteraceae</taxon>
        <taxon>Salipiger</taxon>
    </lineage>
</organism>
<dbReference type="SUPFAM" id="SSF52833">
    <property type="entry name" value="Thioredoxin-like"/>
    <property type="match status" value="1"/>
</dbReference>
<dbReference type="Gene3D" id="3.40.30.10">
    <property type="entry name" value="Glutaredoxin"/>
    <property type="match status" value="1"/>
</dbReference>
<dbReference type="STRING" id="1229727.Ga0080559_TMP2464"/>
<accession>A0A1U7D5B1</accession>
<dbReference type="EC" id="2.5.1.18" evidence="2"/>
<dbReference type="RefSeq" id="WP_076623381.1">
    <property type="nucleotide sequence ID" value="NZ_BMEW01000005.1"/>
</dbReference>
<dbReference type="GO" id="GO:0004364">
    <property type="term" value="F:glutathione transferase activity"/>
    <property type="evidence" value="ECO:0007669"/>
    <property type="project" value="UniProtKB-EC"/>
</dbReference>
<sequence length="307" mass="33381">MTDTLYLGDYTYSSWSLRGWLLMVRFGLPFDPVRVDFSEGPVADQLTVIPPARTVPCLVTADGAVIWDSLAIAEELASRHPDAGLWPLDPIARATARSIAAEMHASFGALRSDCPMNLQTGYADVAPSDAVLADVARIETLWAHARTRFGDGGPWLFGAYTAADAFYAPVAARIAGYGLPVSSTAQDYVAAHLADPAFRRWRAMGIAKAEHLARYDRPFRQIGWPGPTPLPARAIETGTPENDLCPYSGKPITHLMNIDGRVFGFCNAFCRDKTVADPLAWPAFAALFDGKGRSTPDRTPSRIPDRS</sequence>
<name>A0A1U7D5B1_9RHOB</name>
<dbReference type="InterPro" id="IPR004045">
    <property type="entry name" value="Glutathione_S-Trfase_N"/>
</dbReference>
<dbReference type="InterPro" id="IPR036282">
    <property type="entry name" value="Glutathione-S-Trfase_C_sf"/>
</dbReference>
<dbReference type="CDD" id="cd03043">
    <property type="entry name" value="GST_N_1"/>
    <property type="match status" value="1"/>
</dbReference>
<evidence type="ECO:0000259" key="1">
    <source>
        <dbReference type="PROSITE" id="PS50404"/>
    </source>
</evidence>
<dbReference type="PANTHER" id="PTHR42673">
    <property type="entry name" value="MALEYLACETOACETATE ISOMERASE"/>
    <property type="match status" value="1"/>
</dbReference>
<gene>
    <name evidence="2" type="ORF">Ga0080559_TMP2464</name>
</gene>
<dbReference type="Proteomes" id="UP000186559">
    <property type="component" value="Chromosome"/>
</dbReference>
<dbReference type="OrthoDB" id="9799538at2"/>
<keyword evidence="2" id="KW-0808">Transferase</keyword>
<reference evidence="2 3" key="1">
    <citation type="submission" date="2016-03" db="EMBL/GenBank/DDBJ databases">
        <title>Deep-sea bacteria in the southern Pacific.</title>
        <authorList>
            <person name="Tang K."/>
        </authorList>
    </citation>
    <scope>NUCLEOTIDE SEQUENCE [LARGE SCALE GENOMIC DNA]</scope>
    <source>
        <strain evidence="2 3">JLT2016</strain>
    </source>
</reference>
<dbReference type="PROSITE" id="PS50404">
    <property type="entry name" value="GST_NTER"/>
    <property type="match status" value="1"/>
</dbReference>
<feature type="domain" description="GST N-terminal" evidence="1">
    <location>
        <begin position="3"/>
        <end position="84"/>
    </location>
</feature>
<evidence type="ECO:0000313" key="3">
    <source>
        <dbReference type="Proteomes" id="UP000186559"/>
    </source>
</evidence>
<proteinExistence type="predicted"/>
<dbReference type="CDD" id="cd03194">
    <property type="entry name" value="GST_C_3"/>
    <property type="match status" value="1"/>
</dbReference>
<dbReference type="AlphaFoldDB" id="A0A1U7D5B1"/>
<dbReference type="Gene3D" id="1.20.1050.10">
    <property type="match status" value="1"/>
</dbReference>
<dbReference type="SUPFAM" id="SSF47616">
    <property type="entry name" value="GST C-terminal domain-like"/>
    <property type="match status" value="1"/>
</dbReference>
<dbReference type="GO" id="GO:0016034">
    <property type="term" value="F:maleylacetoacetate isomerase activity"/>
    <property type="evidence" value="ECO:0007669"/>
    <property type="project" value="TreeGrafter"/>
</dbReference>